<dbReference type="InterPro" id="IPR041690">
    <property type="entry name" value="Cadherin_5"/>
</dbReference>
<dbReference type="Gene3D" id="3.40.50.410">
    <property type="entry name" value="von Willebrand factor, type A domain"/>
    <property type="match status" value="1"/>
</dbReference>
<dbReference type="InterPro" id="IPR044016">
    <property type="entry name" value="Big_13"/>
</dbReference>
<dbReference type="Pfam" id="PF03160">
    <property type="entry name" value="Calx-beta"/>
    <property type="match status" value="1"/>
</dbReference>
<dbReference type="Pfam" id="PF17892">
    <property type="entry name" value="Cadherin_5"/>
    <property type="match status" value="1"/>
</dbReference>
<evidence type="ECO:0000256" key="2">
    <source>
        <dbReference type="ARBA" id="ARBA00022737"/>
    </source>
</evidence>
<keyword evidence="2" id="KW-0677">Repeat</keyword>
<dbReference type="Pfam" id="PF19077">
    <property type="entry name" value="Big_13"/>
    <property type="match status" value="18"/>
</dbReference>
<feature type="compositionally biased region" description="Polar residues" evidence="4">
    <location>
        <begin position="3241"/>
        <end position="3251"/>
    </location>
</feature>
<feature type="compositionally biased region" description="Gly residues" evidence="4">
    <location>
        <begin position="109"/>
        <end position="121"/>
    </location>
</feature>
<accession>A0ABY5JCU3</accession>
<keyword evidence="1" id="KW-0732">Signal</keyword>
<feature type="domain" description="VWFA" evidence="5">
    <location>
        <begin position="4239"/>
        <end position="4440"/>
    </location>
</feature>
<evidence type="ECO:0000256" key="3">
    <source>
        <dbReference type="ARBA" id="ARBA00022837"/>
    </source>
</evidence>
<feature type="region of interest" description="Disordered" evidence="4">
    <location>
        <begin position="3237"/>
        <end position="3260"/>
    </location>
</feature>
<dbReference type="Proteomes" id="UP000887421">
    <property type="component" value="Chromosome"/>
</dbReference>
<organism evidence="6 7">
    <name type="scientific">Phytopseudomonas seleniipraecipitans</name>
    <dbReference type="NCBI Taxonomy" id="640205"/>
    <lineage>
        <taxon>Bacteria</taxon>
        <taxon>Pseudomonadati</taxon>
        <taxon>Pseudomonadota</taxon>
        <taxon>Gammaproteobacteria</taxon>
        <taxon>Pseudomonadales</taxon>
        <taxon>Pseudomonadaceae</taxon>
        <taxon>Phytopseudomonas</taxon>
    </lineage>
</organism>
<dbReference type="PROSITE" id="PS00018">
    <property type="entry name" value="EF_HAND_1"/>
    <property type="match status" value="5"/>
</dbReference>
<dbReference type="NCBIfam" id="NF012196">
    <property type="entry name" value="Ig_like_ice"/>
    <property type="match status" value="1"/>
</dbReference>
<dbReference type="Gene3D" id="2.150.10.10">
    <property type="entry name" value="Serralysin-like metalloprotease, C-terminal"/>
    <property type="match status" value="4"/>
</dbReference>
<dbReference type="Pfam" id="PF17963">
    <property type="entry name" value="Big_9"/>
    <property type="match status" value="1"/>
</dbReference>
<dbReference type="NCBIfam" id="NF033510">
    <property type="entry name" value="Ca_tandemer"/>
    <property type="match status" value="19"/>
</dbReference>
<proteinExistence type="predicted"/>
<keyword evidence="7" id="KW-1185">Reference proteome</keyword>
<dbReference type="InterPro" id="IPR003644">
    <property type="entry name" value="Calx_beta"/>
</dbReference>
<dbReference type="InterPro" id="IPR038081">
    <property type="entry name" value="CalX-like_sf"/>
</dbReference>
<dbReference type="InterPro" id="IPR001343">
    <property type="entry name" value="Hemolysn_Ca-bd"/>
</dbReference>
<dbReference type="SUPFAM" id="SSF53300">
    <property type="entry name" value="vWA-like"/>
    <property type="match status" value="1"/>
</dbReference>
<keyword evidence="3" id="KW-0106">Calcium</keyword>
<dbReference type="Pfam" id="PF00353">
    <property type="entry name" value="HemolysinCabind"/>
    <property type="match status" value="7"/>
</dbReference>
<feature type="region of interest" description="Disordered" evidence="4">
    <location>
        <begin position="97"/>
        <end position="122"/>
    </location>
</feature>
<dbReference type="RefSeq" id="WP_276539008.1">
    <property type="nucleotide sequence ID" value="NZ_CP076114.1"/>
</dbReference>
<dbReference type="SUPFAM" id="SSF51120">
    <property type="entry name" value="beta-Roll"/>
    <property type="match status" value="3"/>
</dbReference>
<evidence type="ECO:0000259" key="5">
    <source>
        <dbReference type="PROSITE" id="PS50234"/>
    </source>
</evidence>
<dbReference type="InterPro" id="IPR013783">
    <property type="entry name" value="Ig-like_fold"/>
</dbReference>
<dbReference type="SUPFAM" id="SSF141072">
    <property type="entry name" value="CalX-like"/>
    <property type="match status" value="1"/>
</dbReference>
<name>A0ABY5JCU3_9GAMM</name>
<dbReference type="InterPro" id="IPR019960">
    <property type="entry name" value="T1SS_VCA0849"/>
</dbReference>
<feature type="region of interest" description="Disordered" evidence="4">
    <location>
        <begin position="3587"/>
        <end position="3608"/>
    </location>
</feature>
<sequence>MSDFAAVIKSLVGQVFVVSVDGLRRQVFEGDRIFAGEQITTANGGSVTLELANGETVSLGANSSWQAGNAQAQEIADSANQSGSSELEQALAAGLDPTTDLEPTAAGPGSAGGAGGAGGGHSAVMLTETAQRVDPTIGFQTAGPGTPGFNLIEDNEPALFTDSTLPATPNAPDNTAPVVTISIDPITGDDLLNSAELGAATVAVTGTVGGEAKVGDSITLNVGGTLFTGSVVDLGNGVLGFSIPVSAANLGAASAISATISSVDEAGNVGTAVDERPYTVDVTAPIITVDVPAVSNDTTPTITGTTDAPVGSVVTLTITQGNTVITVSTPVLAGGTYTVDVPQALAEGPYTVGAQVTDPAGNTGSATDAGAIDLTAPAITVDAPAVSNDTTPTITGTTDAPVGSTVTLTITQGNTVITVNTPVLAGGTYTVDVPQALAEGPYTVGAQVTDPAGNTGNATDSGAIDITAPAITVDAPAVSNDTTPTITGTTDAPVGSTVTLTITQGNTVITVSTPVLAGGTYTVDVPQALADGPYTVGAQVTDPAGNTGSATDSGAIDTTAPAITVDAPAVSNDTTPTITGTTDAPVGSTVTLTITQGTTVLTTTATVVAGGTYSADVPAALAEGAYSVDAKVTDLAGNTGSATDSGAIDTTAPAISVDAPAVSNDTTPTITGTTDAPVGSTVTLTITQGNTVITVNTPVLAGGTYTVDVPQALAEGPYTVGAQVTDPAGNTGSATDSGAIDTTAPAITVDAPAVSNDTTPTITGTTDAPVGSTVTLTITQGNTVITVSTPVLAGGTYTVDVPQALAEGPYTVGAQVTDPAGNTGNATDSGAIDTTPPAISVDAPAVSNDTTPTITGTTDAPVGSVVTLTITQGNTVITVNTPVLAGRTYTVDVPQALAEGPYTVGAQVTDPAGNTGNATDSGAIDTTPPAISVDAPAVSNDTTPTITGTTDAPVGSTVTLTITQGTTVLTTTATVVAGGTYSADVPAALAEGAYSVDAKVTDLAGNTGSATDAGAIDLTAPAITVDAPAVSNDTTPTITGTTDAPVGSVVTLTITQGNTIITVTTPVLAGGTYTVDIPQALAEGPYTVGAQVTDPAGNTGSATDAGAIDLTAPAITVDAPAVSNDTTPTITGTTDAPVGSTVTLTITQGNTVITVNTPVLAGGTYTVDVPQALAEGPYTVGAQVTDAAGNTGNATDSGAIDTTAPEITVDAPAVSNDTTPTITGTTDAPVGSVVTLTITQGNTVITVNTPVLAGGTYTVDVPQALAEGPYTVGAQVTDPAGNTGNATDSGAIDTTAPAITVDAPAVSNDTTPTITGTTDAPVGSTVTLTITQGNTVITVNTPVLAGGTYTVDVPQALAEGPYTVGAQVTDPAGNTGNATDSGAIDTTPPAISVDAPAVSNDTTPTITGTTDAPVGSTVTLTITQGTTVLTTTATVVAGGTYSADVPAALAEGAYSVDAKVTDLAGNTGSATDAGAIDLTAPAITVDAPAVSNDTTPTITGTTDAPVGSTVTLTITQGNTVITVNTPVLAGGTYTVDVPQALAEGAYSVDAKVTDLAGNTGSATDAGAIDLTAPAITVDAPAVSNDTTPTITGTTDAPVGSVVTLTITQGNTIITVNTPVLAGGTYTVDVPQALAEGPYTVGAQVTDPAGNTGSATDSGAIDTTAPAITVDAPAVSNETTPTITGTTDAPVGSTVTLTITQGNTVITVTTPVLAGGTYTVDIPQALAEGPYTVGAQVTDPAGNTGNATDSGAIDITAPAITVDAPAVSNDTTPTITGTTDAPVGSTVTLTITQGNTVITVNTPVLAGGTYTVNVPQALAEGPYTVGAQVTDPAGNTGNATDSGAIDITAPAITVDAPAVSNDTTPTITGTTDAPVGSTVTLTITQGNTVITVNTPVLAGGTYTVDVPQALAEGPYTVGAQVTDPAGNTGNATDSGVIDTIAGETGAAPIVTITEDINNDGVISKAELNGPIDVRVDLPAGAVLGDTLVITNGTAPQTITLTAAQIAAGFVTTTFANPGEGQTLTVDATLQDQFGNTSNKGTDSATVDTLAGATGAAPIVTITEDANNDGVISKAELNGDIDVSIKLPAGAVAGDTISITSGNVTKDIILTTEQITAGQVGTTFPSPGEGQTITVDAVLKDQFGNTSNKGTDSATVDTLAGATGAAPIVTITEDINNDGVISKAELNGPIDVRVDLPAGAVLGDTLVITNGTAPQTITLTAAQIAAGFVTTTFANPGEGQTLTVDATLQDQFGNTSNKGTDNATVDTLAGATGAAPIVTITEDANNDGVISKAELNGPIDVRVDLPAGAVLGDTLVITNGTAPQTITLTAAQIAAGFVTTTFANPGEGQTLTVEATLQDQFGNTSNKGTDSATVDTLAGATGAAPTVEIREDINNDGVIGQNELSGAIDVRVGLPTGSVAGDTINVTDGATTQNIKLTANDITAGHVDTTFANPGEGKTVTVEATLQDQFGNTSGKGSDQALVNSNPVANDDPVGKIYTVKIGDLNEAGSQINNWTATDSNSQKTSIVAQNGNGESADLLQLTVDRNQNALGVGGTPRASGSPTPDQIEYDSLTGKSESITLNFSGNLNHADFTVSRLIPGEDGGEQGRWVALYQGVEVASGTFKNSGNGTGKFSIDTGNQVFDSIRFEAIPTVNNSNTPGDSSDYFLTGFSGTGPAAANGAYVINESQTLNINQTKGLLSNDSDSDAGQTLQVVQINGQNVPANGKVALATGMLTINADGSFSFAANDNNLKSGELKTQTFEYTISDGYGGTATAKATITIVGTEVVPSIASVIAATDTQGQQVDEGDLAVFTVKLTNSSSTSTTFDFALKSGTATAGSDFKTGSADLQFSNGVIYNSVTGKITVPAGVTEFTVGVPTIDDLQIEPNETFSLTIGGQSAQATIYDNDRGINIVGGSQFAVSEEGLAGGVPDSTGSSDTTNAVESSGAFSLNGSGAGAVWTLTAPPESLTSGGVPVTWSLSADGKTLTGSAGNAKVLTVTIDDSGAYKIVLSGKVDHPDTTAEDALQVNVGVQADVNGVTQSAKLPISIEDDAPVAHGGSITVTSPDAANVAPVASAAAGGNLLGIVGLSALNLIDLSTRSAFGATDVNNNISKVELNYSALVSLGGLLGARELSISKALAAELGLNVEITNNSGILGLVGPSSHVVITSQDGGPIDNLAVNELLATARLGGGAITAEVLNATSITVTDTYGASSTASIGALADASVLSGTAANPYIKEGDDTSNTLTGTSGDDQLYGHGGNDTLNGGDGNDILRGGAGNDTLSGGAGNDILIGGTGNDMLTGGAGKDIFRWEKGDAGTAGNPAVDTVTDFTLGTDVLDLRSVLQGENQGNLSNYVRVTVDGSGNTVLHISSTGGFSNGYSAALEDQTIVLRGVNLQSAYGTTDSAKIVTNLVNSGNLAVDLKTIGVTGNVAPVAGVSSDGNLLGLVGLSALNLIDLSTRSAFGATDANNNISKVELSYKALLSLGARGFTYSAALANELGLSVVPVKNSGALGLINTSSGLIITSKDGGPIDNLAVNELLATVRLEGGVINAQVLNATSITVTDTYGASSSTSIGALADASVLSSTTANPNLKEGDSNGNTLTGTSGDDQLYGYGGNDILNGGDGNDILRGGAGNDTLNGGAGNDILIGGTGNDMLTGGAGKDIFRWEKGDAGTAGKPAVDTVTDFTLGTDVLDLRAFLQGESLGNLSNYIRVTVDGSGNTVLHISSTGAFGNGYNAALEDQTIVLQGVNLQTAYGTNDSMQIVTKLVNSGNLAIDTAAYFTTTGNLGQFGGDGGHVQSIAVGGVTYTYNATAKSVSANGTSASVTGYSFDATSKQLTVTTTKGEAIVVNMETGGYHYSASRPLVAGENTNVGFTLVDNDGDTASSSLQFNGTGTPVVIGGAPDAADDSYSFTAGLKAEYYGYNDSSTGAGNNGANLTNLSQVRQFIDSHTPSATFNATKLDYGNLSNASGLGNGTNLQNFLGVNTTTGNGTKANSLSTDPGNTSDAIIKMSGYVNLAAGTYDFKVTADDGYSIRINGQVVAEFNNIQSTSTATGKSFTISAAQAGAQQIEIIYWDQGGDARLKVELGQGGTYKVVDSDMLYHVPATSSLVVESGDSLTIAGSTLLSNDKDPDGDALSIISVQNATNGTVSLNNGSVIFMPKEGFYGDASFQYTISDGKGGSDTATATLKVTKPADVIHLAGDGANDNGDNTVRGGNGNDVLLGDTGGTLTTLQPATNYNIALLVDTSGSMQGDRMSLTKNALSNFAKTLAGHDGVVNLTLVGFAGDVTLSTKVGDLQLGTKLDSLLADIQRLTANGGTNYEAAFKEASAWFDVQSAAGNTKAAGYENLTFFLSDGDPTFYYNGNTTTVSGNGSTTNDQVLLGSLDTFNVLAGKSAVQTIGIGSGVSQKNLSFFDNTTDAPAFSYLANGSGATLANFDNTTTGWNNLANWQTSGTGFSSGSVGRSGDALMIRDTVGGSPVTATTPSLTIADGAFSSLRFAYGTLDAGNGDSLSWKLQQLVQGVWTDIQTGGGTTGDYWTTAETSVVGAGTYRLAFSVDDKSANAASATMWIDNITRVDYTHVPVGKVEIVNSADELSAVLHGGSNANVPVKVGNDTLYGGDGDDIIFGDVINTDALPWGVNGNPTKPVDLPNGAGTHALETFLELKNGIAPSNADMYDYIRANHETFNVAGDTRGGSDHLYGGAGNDILYGQGGNDFLIGGAGDDILFGGAGADTFVWQKGDFGKDVIKDFSVAEGDTLDLSSLLQDHSNNLDGYLKLVTDNGSSTLLISTKGEFNNGDITTQQVAAKADVQIDLGHASLASYDINTLIANHTIKVDP</sequence>
<protein>
    <submittedName>
        <fullName evidence="6">Type I secretion C-terminal target domain-containing protein</fullName>
    </submittedName>
</protein>
<evidence type="ECO:0000313" key="7">
    <source>
        <dbReference type="Proteomes" id="UP000887421"/>
    </source>
</evidence>
<reference evidence="6" key="1">
    <citation type="submission" date="2021-05" db="EMBL/GenBank/DDBJ databases">
        <title>Complete genome sequence of Pseudomonas seleniipraecipitans strain D1-6.</title>
        <authorList>
            <person name="Lafi F."/>
            <person name="Eida A."/>
            <person name="Alam I."/>
            <person name="Hert H."/>
            <person name="Saad M."/>
        </authorList>
    </citation>
    <scope>NUCLEOTIDE SEQUENCE</scope>
    <source>
        <strain evidence="6">D1-6</strain>
    </source>
</reference>
<dbReference type="InterPro" id="IPR036465">
    <property type="entry name" value="vWFA_dom_sf"/>
</dbReference>
<dbReference type="EMBL" id="CP076114">
    <property type="protein sequence ID" value="UUD65128.1"/>
    <property type="molecule type" value="Genomic_DNA"/>
</dbReference>
<dbReference type="InterPro" id="IPR011049">
    <property type="entry name" value="Serralysin-like_metalloprot_C"/>
</dbReference>
<dbReference type="InterPro" id="IPR011658">
    <property type="entry name" value="PA14_dom"/>
</dbReference>
<gene>
    <name evidence="6" type="ORF">D16iCDA_05490</name>
</gene>
<dbReference type="InterPro" id="IPR018511">
    <property type="entry name" value="Hemolysin-typ_Ca-bd_CS"/>
</dbReference>
<dbReference type="Gene3D" id="2.60.40.10">
    <property type="entry name" value="Immunoglobulins"/>
    <property type="match status" value="19"/>
</dbReference>
<evidence type="ECO:0000256" key="1">
    <source>
        <dbReference type="ARBA" id="ARBA00022729"/>
    </source>
</evidence>
<dbReference type="NCBIfam" id="TIGR03661">
    <property type="entry name" value="T1SS_VCA0849"/>
    <property type="match status" value="3"/>
</dbReference>
<dbReference type="SMART" id="SM00327">
    <property type="entry name" value="VWA"/>
    <property type="match status" value="1"/>
</dbReference>
<dbReference type="CDD" id="cd00198">
    <property type="entry name" value="vWFA"/>
    <property type="match status" value="1"/>
</dbReference>
<dbReference type="InterPro" id="IPR049826">
    <property type="entry name" value="Ig-like_ice"/>
</dbReference>
<dbReference type="InterPro" id="IPR018247">
    <property type="entry name" value="EF_Hand_1_Ca_BS"/>
</dbReference>
<dbReference type="PROSITE" id="PS00330">
    <property type="entry name" value="HEMOLYSIN_CALCIUM"/>
    <property type="match status" value="9"/>
</dbReference>
<evidence type="ECO:0000313" key="6">
    <source>
        <dbReference type="EMBL" id="UUD65128.1"/>
    </source>
</evidence>
<dbReference type="InterPro" id="IPR002035">
    <property type="entry name" value="VWF_A"/>
</dbReference>
<evidence type="ECO:0000256" key="4">
    <source>
        <dbReference type="SAM" id="MobiDB-lite"/>
    </source>
</evidence>
<dbReference type="Pfam" id="PF00092">
    <property type="entry name" value="VWA"/>
    <property type="match status" value="1"/>
</dbReference>
<dbReference type="Pfam" id="PF07691">
    <property type="entry name" value="PA14"/>
    <property type="match status" value="1"/>
</dbReference>
<feature type="compositionally biased region" description="Polar residues" evidence="4">
    <location>
        <begin position="3596"/>
        <end position="3607"/>
    </location>
</feature>
<dbReference type="PROSITE" id="PS50234">
    <property type="entry name" value="VWFA"/>
    <property type="match status" value="1"/>
</dbReference>
<dbReference type="PRINTS" id="PR00313">
    <property type="entry name" value="CABNDNGRPT"/>
</dbReference>